<dbReference type="GO" id="GO:0060271">
    <property type="term" value="P:cilium assembly"/>
    <property type="evidence" value="ECO:0007669"/>
    <property type="project" value="InterPro"/>
</dbReference>
<keyword evidence="1" id="KW-0732">Signal</keyword>
<evidence type="ECO:0000313" key="2">
    <source>
        <dbReference type="Ensembl" id="ENSPCEP00000009398.1"/>
    </source>
</evidence>
<dbReference type="InterPro" id="IPR019170">
    <property type="entry name" value="Meckelin"/>
</dbReference>
<dbReference type="InterPro" id="IPR009030">
    <property type="entry name" value="Growth_fac_rcpt_cys_sf"/>
</dbReference>
<proteinExistence type="predicted"/>
<accession>A0A8C8RQH0</accession>
<dbReference type="SUPFAM" id="SSF57184">
    <property type="entry name" value="Growth factor receptor domain"/>
    <property type="match status" value="1"/>
</dbReference>
<feature type="signal peptide" evidence="1">
    <location>
        <begin position="1"/>
        <end position="23"/>
    </location>
</feature>
<sequence>MATPGRCGCVALFLLFSARLSAGQSFSLPLRQLQDCGDARFFDISSLACGQCGPQQGRSAWGTSCVCLPGFRMVSNNGGPSIICEKCPENMSGVTEDGWNCITCPKDLTKEGKCKCSINEILGKTSIYNMRYCSETFE</sequence>
<evidence type="ECO:0000313" key="3">
    <source>
        <dbReference type="Proteomes" id="UP000694393"/>
    </source>
</evidence>
<evidence type="ECO:0000256" key="1">
    <source>
        <dbReference type="SAM" id="SignalP"/>
    </source>
</evidence>
<dbReference type="AlphaFoldDB" id="A0A8C8RQH0"/>
<reference evidence="2" key="1">
    <citation type="submission" date="2025-08" db="UniProtKB">
        <authorList>
            <consortium name="Ensembl"/>
        </authorList>
    </citation>
    <scope>IDENTIFICATION</scope>
</reference>
<feature type="chain" id="PRO_5034718363" description="Tyrosine-protein kinase ephrin type A/B receptor-like domain-containing protein" evidence="1">
    <location>
        <begin position="24"/>
        <end position="138"/>
    </location>
</feature>
<dbReference type="Ensembl" id="ENSPCET00000009724.1">
    <property type="protein sequence ID" value="ENSPCEP00000009398.1"/>
    <property type="gene ID" value="ENSPCEG00000007523.1"/>
</dbReference>
<organism evidence="2 3">
    <name type="scientific">Pelusios castaneus</name>
    <name type="common">West African mud turtle</name>
    <dbReference type="NCBI Taxonomy" id="367368"/>
    <lineage>
        <taxon>Eukaryota</taxon>
        <taxon>Metazoa</taxon>
        <taxon>Chordata</taxon>
        <taxon>Craniata</taxon>
        <taxon>Vertebrata</taxon>
        <taxon>Euteleostomi</taxon>
        <taxon>Archelosauria</taxon>
        <taxon>Testudinata</taxon>
        <taxon>Testudines</taxon>
        <taxon>Pleurodira</taxon>
        <taxon>Pelomedusidae</taxon>
        <taxon>Pelusios</taxon>
    </lineage>
</organism>
<keyword evidence="3" id="KW-1185">Reference proteome</keyword>
<dbReference type="PANTHER" id="PTHR21274">
    <property type="entry name" value="MECKELIN"/>
    <property type="match status" value="1"/>
</dbReference>
<name>A0A8C8RQH0_9SAUR</name>
<dbReference type="Proteomes" id="UP000694393">
    <property type="component" value="Unplaced"/>
</dbReference>
<dbReference type="GO" id="GO:0036038">
    <property type="term" value="C:MKS complex"/>
    <property type="evidence" value="ECO:0007669"/>
    <property type="project" value="InterPro"/>
</dbReference>
<reference evidence="2" key="2">
    <citation type="submission" date="2025-09" db="UniProtKB">
        <authorList>
            <consortium name="Ensembl"/>
        </authorList>
    </citation>
    <scope>IDENTIFICATION</scope>
</reference>
<dbReference type="PANTHER" id="PTHR21274:SF2">
    <property type="entry name" value="MECKELIN"/>
    <property type="match status" value="1"/>
</dbReference>
<evidence type="ECO:0008006" key="4">
    <source>
        <dbReference type="Google" id="ProtNLM"/>
    </source>
</evidence>
<protein>
    <recommendedName>
        <fullName evidence="4">Tyrosine-protein kinase ephrin type A/B receptor-like domain-containing protein</fullName>
    </recommendedName>
</protein>